<dbReference type="AlphaFoldDB" id="A0A5E7ILB4"/>
<evidence type="ECO:0000313" key="1">
    <source>
        <dbReference type="EMBL" id="VVO77100.1"/>
    </source>
</evidence>
<organism evidence="1 2">
    <name type="scientific">Pseudomonas fluorescens</name>
    <dbReference type="NCBI Taxonomy" id="294"/>
    <lineage>
        <taxon>Bacteria</taxon>
        <taxon>Pseudomonadati</taxon>
        <taxon>Pseudomonadota</taxon>
        <taxon>Gammaproteobacteria</taxon>
        <taxon>Pseudomonadales</taxon>
        <taxon>Pseudomonadaceae</taxon>
        <taxon>Pseudomonas</taxon>
    </lineage>
</organism>
<proteinExistence type="predicted"/>
<dbReference type="SUPFAM" id="SSF56300">
    <property type="entry name" value="Metallo-dependent phosphatases"/>
    <property type="match status" value="1"/>
</dbReference>
<reference evidence="1 2" key="1">
    <citation type="submission" date="2019-09" db="EMBL/GenBank/DDBJ databases">
        <authorList>
            <person name="Chandra G."/>
            <person name="Truman W A."/>
        </authorList>
    </citation>
    <scope>NUCLEOTIDE SEQUENCE [LARGE SCALE GENOMIC DNA]</scope>
    <source>
        <strain evidence="1">PS870</strain>
    </source>
</reference>
<accession>A0A5E7ILB4</accession>
<sequence length="223" mass="25272">MKLNLTNLAKDKVFRFVLIHHPPNNHEEPDVELGREPMFNGVSFLRVLEDTGLDWLVIHGHKHFQRLVRIGDSDRSPMIFGAGSFGAGLKGTVATKTKNQFYIIDFDVGIDAIGEERLKANFNSFYWDLTEWRPVVQETQGLPNFCGFDLSKKLDVPQLAVLIRDAIPHGTPWCTWAELKEQIHALNYLTPSDIKSLKVALGKLKVKGVAEPQNWFPEQLSLP</sequence>
<dbReference type="Proteomes" id="UP000349468">
    <property type="component" value="Unassembled WGS sequence"/>
</dbReference>
<dbReference type="EMBL" id="CABVIK010000004">
    <property type="protein sequence ID" value="VVO77100.1"/>
    <property type="molecule type" value="Genomic_DNA"/>
</dbReference>
<dbReference type="RefSeq" id="WP_154912001.1">
    <property type="nucleotide sequence ID" value="NZ_CABVIK010000004.1"/>
</dbReference>
<dbReference type="InterPro" id="IPR029052">
    <property type="entry name" value="Metallo-depent_PP-like"/>
</dbReference>
<evidence type="ECO:0000313" key="2">
    <source>
        <dbReference type="Proteomes" id="UP000349468"/>
    </source>
</evidence>
<name>A0A5E7ILB4_PSEFL</name>
<gene>
    <name evidence="1" type="ORF">PS870_01599</name>
</gene>
<evidence type="ECO:0008006" key="3">
    <source>
        <dbReference type="Google" id="ProtNLM"/>
    </source>
</evidence>
<protein>
    <recommendedName>
        <fullName evidence="3">Calcineurin-like phosphoesterase domain-containing protein</fullName>
    </recommendedName>
</protein>